<evidence type="ECO:0000256" key="6">
    <source>
        <dbReference type="ARBA" id="ARBA00022989"/>
    </source>
</evidence>
<gene>
    <name evidence="10" type="ORF">ACFFHQ_17585</name>
</gene>
<evidence type="ECO:0000256" key="1">
    <source>
        <dbReference type="ARBA" id="ARBA00004651"/>
    </source>
</evidence>
<evidence type="ECO:0000256" key="7">
    <source>
        <dbReference type="ARBA" id="ARBA00023136"/>
    </source>
</evidence>
<dbReference type="Proteomes" id="UP001589785">
    <property type="component" value="Unassembled WGS sequence"/>
</dbReference>
<feature type="transmembrane region" description="Helical" evidence="8">
    <location>
        <begin position="135"/>
        <end position="159"/>
    </location>
</feature>
<protein>
    <submittedName>
        <fullName evidence="10">PTS transporter subunit EIIC</fullName>
    </submittedName>
</protein>
<dbReference type="PANTHER" id="PTHR33989">
    <property type="match status" value="1"/>
</dbReference>
<keyword evidence="7 8" id="KW-0472">Membrane</keyword>
<evidence type="ECO:0000256" key="8">
    <source>
        <dbReference type="SAM" id="Phobius"/>
    </source>
</evidence>
<evidence type="ECO:0000313" key="11">
    <source>
        <dbReference type="Proteomes" id="UP001589785"/>
    </source>
</evidence>
<keyword evidence="2" id="KW-0813">Transport</keyword>
<evidence type="ECO:0000256" key="4">
    <source>
        <dbReference type="ARBA" id="ARBA00022597"/>
    </source>
</evidence>
<proteinExistence type="predicted"/>
<dbReference type="PROSITE" id="PS51105">
    <property type="entry name" value="PTS_EIIC_TYPE_3"/>
    <property type="match status" value="1"/>
</dbReference>
<dbReference type="RefSeq" id="WP_382377758.1">
    <property type="nucleotide sequence ID" value="NZ_JBHLVN010000151.1"/>
</dbReference>
<comment type="subcellular location">
    <subcellularLocation>
        <location evidence="1">Cell membrane</location>
        <topology evidence="1">Multi-pass membrane protein</topology>
    </subcellularLocation>
</comment>
<dbReference type="PANTHER" id="PTHR33989:SF4">
    <property type="entry name" value="PTS SYSTEM N,N'-DIACETYLCHITOBIOSE-SPECIFIC EIIC COMPONENT"/>
    <property type="match status" value="1"/>
</dbReference>
<name>A0ABV6GXR7_9BACL</name>
<evidence type="ECO:0000313" key="10">
    <source>
        <dbReference type="EMBL" id="MFC0299115.1"/>
    </source>
</evidence>
<sequence length="168" mass="18103">VVIANLPFLDKVMSENSLNTLKEMLGVAPNATMGVMTIFVVFGIGYYLSKSYEVEGIFGGAIALASFLLLTPFVLQVEGKEAVQGVIPLDRLGAKGMFLGMITAFVAGEIYRKIVQKNITIKMPAGVPPAVAKSFAALIPAVVTLTFFLVVNIIVTQIFKTNMHDVIY</sequence>
<feature type="transmembrane region" description="Helical" evidence="8">
    <location>
        <begin position="56"/>
        <end position="77"/>
    </location>
</feature>
<dbReference type="InterPro" id="IPR003352">
    <property type="entry name" value="PTS_EIIC"/>
</dbReference>
<organism evidence="10 11">
    <name type="scientific">Geobacillus jurassicus</name>
    <dbReference type="NCBI Taxonomy" id="235932"/>
    <lineage>
        <taxon>Bacteria</taxon>
        <taxon>Bacillati</taxon>
        <taxon>Bacillota</taxon>
        <taxon>Bacilli</taxon>
        <taxon>Bacillales</taxon>
        <taxon>Anoxybacillaceae</taxon>
        <taxon>Geobacillus</taxon>
    </lineage>
</organism>
<dbReference type="EMBL" id="JBHLVN010000151">
    <property type="protein sequence ID" value="MFC0299115.1"/>
    <property type="molecule type" value="Genomic_DNA"/>
</dbReference>
<comment type="caution">
    <text evidence="10">The sequence shown here is derived from an EMBL/GenBank/DDBJ whole genome shotgun (WGS) entry which is preliminary data.</text>
</comment>
<keyword evidence="6 8" id="KW-1133">Transmembrane helix</keyword>
<dbReference type="InterPro" id="IPR004501">
    <property type="entry name" value="PTS_EIIC_3"/>
</dbReference>
<dbReference type="InterPro" id="IPR051088">
    <property type="entry name" value="PTS_Sugar-EIIC/EIIB"/>
</dbReference>
<reference evidence="10 11" key="1">
    <citation type="submission" date="2024-09" db="EMBL/GenBank/DDBJ databases">
        <authorList>
            <person name="Sun Q."/>
            <person name="Mori K."/>
        </authorList>
    </citation>
    <scope>NUCLEOTIDE SEQUENCE [LARGE SCALE GENOMIC DNA]</scope>
    <source>
        <strain evidence="10 11">CCM 7224</strain>
    </source>
</reference>
<evidence type="ECO:0000256" key="3">
    <source>
        <dbReference type="ARBA" id="ARBA00022475"/>
    </source>
</evidence>
<keyword evidence="5 8" id="KW-0812">Transmembrane</keyword>
<accession>A0ABV6GXR7</accession>
<feature type="transmembrane region" description="Helical" evidence="8">
    <location>
        <begin position="97"/>
        <end position="114"/>
    </location>
</feature>
<feature type="transmembrane region" description="Helical" evidence="8">
    <location>
        <begin position="27"/>
        <end position="49"/>
    </location>
</feature>
<evidence type="ECO:0000256" key="2">
    <source>
        <dbReference type="ARBA" id="ARBA00022448"/>
    </source>
</evidence>
<evidence type="ECO:0000259" key="9">
    <source>
        <dbReference type="PROSITE" id="PS51105"/>
    </source>
</evidence>
<feature type="non-terminal residue" evidence="10">
    <location>
        <position position="1"/>
    </location>
</feature>
<keyword evidence="4" id="KW-0762">Sugar transport</keyword>
<evidence type="ECO:0000256" key="5">
    <source>
        <dbReference type="ARBA" id="ARBA00022692"/>
    </source>
</evidence>
<feature type="domain" description="PTS EIIC type-3" evidence="9">
    <location>
        <begin position="1"/>
        <end position="168"/>
    </location>
</feature>
<keyword evidence="3" id="KW-1003">Cell membrane</keyword>
<dbReference type="Pfam" id="PF02378">
    <property type="entry name" value="PTS_EIIC"/>
    <property type="match status" value="1"/>
</dbReference>
<keyword evidence="11" id="KW-1185">Reference proteome</keyword>
<feature type="non-terminal residue" evidence="10">
    <location>
        <position position="168"/>
    </location>
</feature>